<dbReference type="GO" id="GO:0005737">
    <property type="term" value="C:cytoplasm"/>
    <property type="evidence" value="ECO:0007669"/>
    <property type="project" value="UniProtKB-SubCell"/>
</dbReference>
<feature type="binding site" evidence="8">
    <location>
        <position position="272"/>
    </location>
    <ligand>
        <name>Mn(2+)</name>
        <dbReference type="ChEBI" id="CHEBI:29035"/>
        <label>2</label>
    </ligand>
</feature>
<dbReference type="EMBL" id="JANFPI010000006">
    <property type="protein sequence ID" value="MCX8999021.1"/>
    <property type="molecule type" value="Genomic_DNA"/>
</dbReference>
<dbReference type="NCBIfam" id="NF002077">
    <property type="entry name" value="PRK00913.2-4"/>
    <property type="match status" value="1"/>
</dbReference>
<dbReference type="GO" id="GO:0030145">
    <property type="term" value="F:manganese ion binding"/>
    <property type="evidence" value="ECO:0007669"/>
    <property type="project" value="UniProtKB-UniRule"/>
</dbReference>
<feature type="binding site" evidence="8">
    <location>
        <position position="354"/>
    </location>
    <ligand>
        <name>Mn(2+)</name>
        <dbReference type="ChEBI" id="CHEBI:29035"/>
        <label>1</label>
    </ligand>
</feature>
<protein>
    <recommendedName>
        <fullName evidence="8">Probable cytosol aminopeptidase</fullName>
        <ecNumber evidence="8">3.4.11.1</ecNumber>
    </recommendedName>
    <alternativeName>
        <fullName evidence="8">Leucine aminopeptidase</fullName>
        <shortName evidence="8">LAP</shortName>
        <ecNumber evidence="8">3.4.11.10</ecNumber>
    </alternativeName>
    <alternativeName>
        <fullName evidence="8">Leucyl aminopeptidase</fullName>
    </alternativeName>
</protein>
<evidence type="ECO:0000256" key="5">
    <source>
        <dbReference type="ARBA" id="ARBA00022670"/>
    </source>
</evidence>
<dbReference type="PANTHER" id="PTHR11963:SF23">
    <property type="entry name" value="CYTOSOL AMINOPEPTIDASE"/>
    <property type="match status" value="1"/>
</dbReference>
<keyword evidence="11" id="KW-1185">Reference proteome</keyword>
<dbReference type="InterPro" id="IPR011356">
    <property type="entry name" value="Leucine_aapep/pepB"/>
</dbReference>
<keyword evidence="4 8" id="KW-0031">Aminopeptidase</keyword>
<keyword evidence="8" id="KW-0963">Cytoplasm</keyword>
<evidence type="ECO:0000313" key="11">
    <source>
        <dbReference type="Proteomes" id="UP001208771"/>
    </source>
</evidence>
<evidence type="ECO:0000256" key="1">
    <source>
        <dbReference type="ARBA" id="ARBA00000135"/>
    </source>
</evidence>
<comment type="catalytic activity">
    <reaction evidence="2 8">
        <text>Release of an N-terminal amino acid, preferentially leucine, but not glutamic or aspartic acids.</text>
        <dbReference type="EC" id="3.4.11.10"/>
    </reaction>
</comment>
<evidence type="ECO:0000256" key="8">
    <source>
        <dbReference type="HAMAP-Rule" id="MF_00181"/>
    </source>
</evidence>
<dbReference type="Gene3D" id="3.40.220.10">
    <property type="entry name" value="Leucine Aminopeptidase, subunit E, domain 1"/>
    <property type="match status" value="1"/>
</dbReference>
<dbReference type="NCBIfam" id="NF002075">
    <property type="entry name" value="PRK00913.2-2"/>
    <property type="match status" value="1"/>
</dbReference>
<dbReference type="PROSITE" id="PS00631">
    <property type="entry name" value="CYTOSOL_AP"/>
    <property type="match status" value="1"/>
</dbReference>
<dbReference type="InterPro" id="IPR043472">
    <property type="entry name" value="Macro_dom-like"/>
</dbReference>
<feature type="binding site" evidence="8">
    <location>
        <position position="356"/>
    </location>
    <ligand>
        <name>Mn(2+)</name>
        <dbReference type="ChEBI" id="CHEBI:29035"/>
        <label>1</label>
    </ligand>
</feature>
<feature type="binding site" evidence="8">
    <location>
        <position position="295"/>
    </location>
    <ligand>
        <name>Mn(2+)</name>
        <dbReference type="ChEBI" id="CHEBI:29035"/>
        <label>2</label>
    </ligand>
</feature>
<accession>A0AAE3N2K0</accession>
<sequence>MSLIFDISFVPSADISGGAAVLLKAAGDGLPAGADAADPDGVVARAASVASFKAKASATLDILAPKGSAADRLVVVGLGPVAGIGPETFLNAGGAAVAAVKGATAVTVFLDAPGVETGGDAAADFALGMLLRAYRFDSFKTKAGKSVKSAARDEAAEDKEADSVRVTIVTAAAEAAKAAFAERQAIAGGVVLARDLVNLPPNVLGPVEFAEKAKALEALGAEVEILTEKELGEIGMRALLGVAQGSARPARVAVIRWNGGQKDSQPLAFIGKGVVFDTGGISLKPGLNMEDMKGDMGGAAAVVGLLHVLAARQAKVNAVGVIGLVENMPDGNAQRPGDIVTSLSGQTIEIVNTDAEGRLVLCDILWYAKDRFAPKLMVDLATLTGAIGVALGRHHAGLFSNDDALSGELTAAGLATGEKLWRLPMGPEYDRIIDSRFADMKNSGGRHAGSITAAQFLRRFVGDTPWAHLDIAMTAMDSLKTDISQGWASGFGVRLLDEFVRAHHEA</sequence>
<dbReference type="Pfam" id="PF00883">
    <property type="entry name" value="Peptidase_M17"/>
    <property type="match status" value="1"/>
</dbReference>
<dbReference type="Gene3D" id="3.40.630.10">
    <property type="entry name" value="Zn peptidases"/>
    <property type="match status" value="1"/>
</dbReference>
<keyword evidence="8" id="KW-0479">Metal-binding</keyword>
<comment type="caution">
    <text evidence="10">The sequence shown here is derived from an EMBL/GenBank/DDBJ whole genome shotgun (WGS) entry which is preliminary data.</text>
</comment>
<evidence type="ECO:0000256" key="7">
    <source>
        <dbReference type="ARBA" id="ARBA00023211"/>
    </source>
</evidence>
<evidence type="ECO:0000259" key="9">
    <source>
        <dbReference type="PROSITE" id="PS00631"/>
    </source>
</evidence>
<dbReference type="GO" id="GO:0070006">
    <property type="term" value="F:metalloaminopeptidase activity"/>
    <property type="evidence" value="ECO:0007669"/>
    <property type="project" value="InterPro"/>
</dbReference>
<evidence type="ECO:0000313" key="10">
    <source>
        <dbReference type="EMBL" id="MCX8999021.1"/>
    </source>
</evidence>
<dbReference type="InterPro" id="IPR023042">
    <property type="entry name" value="Peptidase_M17_leu_NH2_pept"/>
</dbReference>
<organism evidence="10 11">
    <name type="scientific">Ectorhizobium quercum</name>
    <dbReference type="NCBI Taxonomy" id="2965071"/>
    <lineage>
        <taxon>Bacteria</taxon>
        <taxon>Pseudomonadati</taxon>
        <taxon>Pseudomonadota</taxon>
        <taxon>Alphaproteobacteria</taxon>
        <taxon>Hyphomicrobiales</taxon>
        <taxon>Rhizobiaceae</taxon>
        <taxon>Ectorhizobium</taxon>
    </lineage>
</organism>
<feature type="binding site" evidence="8">
    <location>
        <position position="356"/>
    </location>
    <ligand>
        <name>Mn(2+)</name>
        <dbReference type="ChEBI" id="CHEBI:29035"/>
        <label>2</label>
    </ligand>
</feature>
<keyword evidence="5 8" id="KW-0645">Protease</keyword>
<comment type="catalytic activity">
    <reaction evidence="1 8">
        <text>Release of an N-terminal amino acid, Xaa-|-Yaa-, in which Xaa is preferably Leu, but may be other amino acids including Pro although not Arg or Lys, and Yaa may be Pro. Amino acid amides and methyl esters are also readily hydrolyzed, but rates on arylamides are exceedingly low.</text>
        <dbReference type="EC" id="3.4.11.1"/>
    </reaction>
</comment>
<feature type="binding site" evidence="8">
    <location>
        <position position="277"/>
    </location>
    <ligand>
        <name>Mn(2+)</name>
        <dbReference type="ChEBI" id="CHEBI:29035"/>
        <label>2</label>
    </ligand>
</feature>
<reference evidence="10" key="1">
    <citation type="submission" date="2022-07" db="EMBL/GenBank/DDBJ databases">
        <title>Ectorhizobium quercum gen.nov., sp. nov.</title>
        <authorList>
            <person name="Ma T."/>
            <person name="Li Y."/>
        </authorList>
    </citation>
    <scope>NUCLEOTIDE SEQUENCE</scope>
    <source>
        <strain evidence="10">BDR2-2</strain>
    </source>
</reference>
<evidence type="ECO:0000256" key="4">
    <source>
        <dbReference type="ARBA" id="ARBA00022438"/>
    </source>
</evidence>
<dbReference type="AlphaFoldDB" id="A0AAE3N2K0"/>
<dbReference type="HAMAP" id="MF_00181">
    <property type="entry name" value="Cytosol_peptidase_M17"/>
    <property type="match status" value="1"/>
</dbReference>
<dbReference type="SUPFAM" id="SSF53187">
    <property type="entry name" value="Zn-dependent exopeptidases"/>
    <property type="match status" value="1"/>
</dbReference>
<comment type="cofactor">
    <cofactor evidence="8">
        <name>Mn(2+)</name>
        <dbReference type="ChEBI" id="CHEBI:29035"/>
    </cofactor>
    <text evidence="8">Binds 2 manganese ions per subunit.</text>
</comment>
<dbReference type="GO" id="GO:0006508">
    <property type="term" value="P:proteolysis"/>
    <property type="evidence" value="ECO:0007669"/>
    <property type="project" value="UniProtKB-KW"/>
</dbReference>
<dbReference type="PANTHER" id="PTHR11963">
    <property type="entry name" value="LEUCINE AMINOPEPTIDASE-RELATED"/>
    <property type="match status" value="1"/>
</dbReference>
<dbReference type="NCBIfam" id="NF002074">
    <property type="entry name" value="PRK00913.1-4"/>
    <property type="match status" value="1"/>
</dbReference>
<dbReference type="RefSeq" id="WP_306412521.1">
    <property type="nucleotide sequence ID" value="NZ_JANFPI010000006.1"/>
</dbReference>
<proteinExistence type="inferred from homology"/>
<dbReference type="InterPro" id="IPR000819">
    <property type="entry name" value="Peptidase_M17_C"/>
</dbReference>
<name>A0AAE3N2K0_9HYPH</name>
<feature type="active site" evidence="8">
    <location>
        <position position="358"/>
    </location>
</feature>
<dbReference type="EC" id="3.4.11.1" evidence="8"/>
<dbReference type="PRINTS" id="PR00481">
    <property type="entry name" value="LAMNOPPTDASE"/>
</dbReference>
<evidence type="ECO:0000256" key="3">
    <source>
        <dbReference type="ARBA" id="ARBA00009528"/>
    </source>
</evidence>
<evidence type="ECO:0000256" key="6">
    <source>
        <dbReference type="ARBA" id="ARBA00022801"/>
    </source>
</evidence>
<dbReference type="CDD" id="cd00433">
    <property type="entry name" value="Peptidase_M17"/>
    <property type="match status" value="1"/>
</dbReference>
<dbReference type="EC" id="3.4.11.10" evidence="8"/>
<dbReference type="SUPFAM" id="SSF52949">
    <property type="entry name" value="Macro domain-like"/>
    <property type="match status" value="1"/>
</dbReference>
<dbReference type="Proteomes" id="UP001208771">
    <property type="component" value="Unassembled WGS sequence"/>
</dbReference>
<feature type="domain" description="Cytosol aminopeptidase" evidence="9">
    <location>
        <begin position="352"/>
        <end position="359"/>
    </location>
</feature>
<feature type="binding site" evidence="8">
    <location>
        <position position="277"/>
    </location>
    <ligand>
        <name>Mn(2+)</name>
        <dbReference type="ChEBI" id="CHEBI:29035"/>
        <label>1</label>
    </ligand>
</feature>
<gene>
    <name evidence="8" type="primary">pepA</name>
    <name evidence="10" type="ORF">NOF55_18090</name>
</gene>
<keyword evidence="6 8" id="KW-0378">Hydrolase</keyword>
<comment type="similarity">
    <text evidence="3 8">Belongs to the peptidase M17 family.</text>
</comment>
<comment type="function">
    <text evidence="8">Presumably involved in the processing and regular turnover of intracellular proteins. Catalyzes the removal of unsubstituted N-terminal amino acids from various peptides.</text>
</comment>
<feature type="active site" evidence="8">
    <location>
        <position position="284"/>
    </location>
</feature>
<evidence type="ECO:0000256" key="2">
    <source>
        <dbReference type="ARBA" id="ARBA00000967"/>
    </source>
</evidence>
<dbReference type="InterPro" id="IPR008283">
    <property type="entry name" value="Peptidase_M17_N"/>
</dbReference>
<comment type="subcellular location">
    <subcellularLocation>
        <location evidence="8">Cytoplasm</location>
    </subcellularLocation>
</comment>
<dbReference type="Pfam" id="PF02789">
    <property type="entry name" value="Peptidase_M17_N"/>
    <property type="match status" value="1"/>
</dbReference>
<keyword evidence="7 8" id="KW-0464">Manganese</keyword>